<dbReference type="MEROPS" id="P01.003"/>
<dbReference type="Proteomes" id="UP000005446">
    <property type="component" value="Unassembled WGS sequence"/>
</dbReference>
<protein>
    <recommendedName>
        <fullName evidence="4">DmpA/ArgJ-like protein</fullName>
    </recommendedName>
</protein>
<evidence type="ECO:0000313" key="2">
    <source>
        <dbReference type="EMBL" id="EHL03034.1"/>
    </source>
</evidence>
<dbReference type="OrthoDB" id="2107894at2759"/>
<dbReference type="InterPro" id="IPR016117">
    <property type="entry name" value="ArgJ-like_dom_sf"/>
</dbReference>
<evidence type="ECO:0000313" key="3">
    <source>
        <dbReference type="Proteomes" id="UP000005446"/>
    </source>
</evidence>
<accession>H0EEX1</accession>
<dbReference type="Gene3D" id="3.60.70.12">
    <property type="entry name" value="L-amino peptidase D-ALA esterase/amidase"/>
    <property type="match status" value="1"/>
</dbReference>
<dbReference type="InParanoid" id="H0EEX1"/>
<gene>
    <name evidence="2" type="ORF">M7I_1008</name>
</gene>
<comment type="caution">
    <text evidence="2">The sequence shown here is derived from an EMBL/GenBank/DDBJ whole genome shotgun (WGS) entry which is preliminary data.</text>
</comment>
<dbReference type="HOGENOM" id="CLU_024709_0_0_1"/>
<dbReference type="InterPro" id="IPR005321">
    <property type="entry name" value="Peptidase_S58_DmpA"/>
</dbReference>
<organism evidence="2 3">
    <name type="scientific">Glarea lozoyensis (strain ATCC 74030 / MF5533)</name>
    <dbReference type="NCBI Taxonomy" id="1104152"/>
    <lineage>
        <taxon>Eukaryota</taxon>
        <taxon>Fungi</taxon>
        <taxon>Dikarya</taxon>
        <taxon>Ascomycota</taxon>
        <taxon>Pezizomycotina</taxon>
        <taxon>Leotiomycetes</taxon>
        <taxon>Helotiales</taxon>
        <taxon>Helotiaceae</taxon>
        <taxon>Glarea</taxon>
    </lineage>
</organism>
<evidence type="ECO:0000256" key="1">
    <source>
        <dbReference type="ARBA" id="ARBA00007068"/>
    </source>
</evidence>
<dbReference type="AlphaFoldDB" id="H0EEX1"/>
<dbReference type="PANTHER" id="PTHR36512:SF3">
    <property type="entry name" value="BLR5678 PROTEIN"/>
    <property type="match status" value="1"/>
</dbReference>
<proteinExistence type="inferred from homology"/>
<sequence length="391" mass="41776">MARMTIADLGYTPGQLPSGPKNSILDVPGVHVGQVTVGKDGDDVLKGVTVILPRPYEEMNIPCYAGLHTLNGNGELSGSFQVRDWGFTNQPLALTNSLSFGVVFQTMWEWSLKRSEALGIDVVEMSHNYGTPVVAETSDWWLNDIGTSALEPKDVHEAFEAALTQTEVLEGQNGGGASMTCHMFPGGTGTSSRVVEGDAGKKYTVGVLVQSNYGHNYDLQIAGVPIGKLMLKEGTIFTPGSRGESESTPDGKADDGSIVVMLITDAPMLPHQLNRLARHCAVGLAQVGGHGVGRNFSGDIILALSTGNKPTERVIKPQVLGIAPVETNDIEIIKNESIDTMFRAASEVTEEAILNSMIAGREGRTGNKGVKLPGLPVDRVKELLKKYRVIV</sequence>
<dbReference type="GO" id="GO:0004177">
    <property type="term" value="F:aminopeptidase activity"/>
    <property type="evidence" value="ECO:0007669"/>
    <property type="project" value="TreeGrafter"/>
</dbReference>
<dbReference type="Pfam" id="PF03576">
    <property type="entry name" value="Peptidase_S58"/>
    <property type="match status" value="1"/>
</dbReference>
<dbReference type="SUPFAM" id="SSF56266">
    <property type="entry name" value="DmpA/ArgJ-like"/>
    <property type="match status" value="1"/>
</dbReference>
<keyword evidence="3" id="KW-1185">Reference proteome</keyword>
<comment type="similarity">
    <text evidence="1">Belongs to the peptidase S58 family.</text>
</comment>
<dbReference type="EMBL" id="AGUE01000016">
    <property type="protein sequence ID" value="EHL03034.1"/>
    <property type="molecule type" value="Genomic_DNA"/>
</dbReference>
<dbReference type="PANTHER" id="PTHR36512">
    <property type="entry name" value="D-AMINOPEPTIDASE"/>
    <property type="match status" value="1"/>
</dbReference>
<name>H0EEX1_GLAL7</name>
<evidence type="ECO:0008006" key="4">
    <source>
        <dbReference type="Google" id="ProtNLM"/>
    </source>
</evidence>
<reference evidence="2 3" key="1">
    <citation type="journal article" date="2012" name="Eukaryot. Cell">
        <title>Genome sequence of the fungus Glarea lozoyensis: the first genome sequence of a species from the Helotiaceae family.</title>
        <authorList>
            <person name="Youssar L."/>
            <person name="Gruening B.A."/>
            <person name="Erxleben A."/>
            <person name="Guenther S."/>
            <person name="Huettel W."/>
        </authorList>
    </citation>
    <scope>NUCLEOTIDE SEQUENCE [LARGE SCALE GENOMIC DNA]</scope>
    <source>
        <strain evidence="3">ATCC 74030 / MF5533</strain>
    </source>
</reference>